<evidence type="ECO:0000313" key="7">
    <source>
        <dbReference type="Proteomes" id="UP000178435"/>
    </source>
</evidence>
<dbReference type="InterPro" id="IPR001017">
    <property type="entry name" value="DH_E1"/>
</dbReference>
<comment type="function">
    <text evidence="4">The branched-chain alpha-keto dehydrogenase complex catalyzes the overall conversion of alpha-keto acids to acyl-CoA and CO(2). It contains multiple copies of three enzymatic components: branched-chain alpha-keto acid decarboxylase (E1), lipoamide acyltransferase (E2) and lipoamide dehydrogenase (E3).</text>
</comment>
<evidence type="ECO:0000313" key="6">
    <source>
        <dbReference type="EMBL" id="OGL46645.1"/>
    </source>
</evidence>
<name>A0A1F7RYJ6_9BACT</name>
<dbReference type="GO" id="GO:0003863">
    <property type="term" value="F:branched-chain 2-oxo acid dehydrogenase activity"/>
    <property type="evidence" value="ECO:0007669"/>
    <property type="project" value="UniProtKB-EC"/>
</dbReference>
<evidence type="ECO:0000256" key="1">
    <source>
        <dbReference type="ARBA" id="ARBA00001964"/>
    </source>
</evidence>
<protein>
    <recommendedName>
        <fullName evidence="4">2-oxoisovalerate dehydrogenase subunit alpha</fullName>
        <ecNumber evidence="4">1.2.4.4</ecNumber>
    </recommendedName>
    <alternativeName>
        <fullName evidence="4">Branched-chain alpha-keto acid dehydrogenase E1 component alpha chain</fullName>
    </alternativeName>
</protein>
<evidence type="ECO:0000256" key="2">
    <source>
        <dbReference type="ARBA" id="ARBA00023002"/>
    </source>
</evidence>
<comment type="similarity">
    <text evidence="4">Belongs to the BCKDHA family.</text>
</comment>
<dbReference type="PANTHER" id="PTHR43380">
    <property type="entry name" value="2-OXOISOVALERATE DEHYDROGENASE SUBUNIT ALPHA, MITOCHONDRIAL"/>
    <property type="match status" value="1"/>
</dbReference>
<dbReference type="CDD" id="cd02000">
    <property type="entry name" value="TPP_E1_PDC_ADC_BCADC"/>
    <property type="match status" value="1"/>
</dbReference>
<dbReference type="GO" id="GO:0009083">
    <property type="term" value="P:branched-chain amino acid catabolic process"/>
    <property type="evidence" value="ECO:0007669"/>
    <property type="project" value="TreeGrafter"/>
</dbReference>
<dbReference type="SUPFAM" id="SSF52518">
    <property type="entry name" value="Thiamin diphosphate-binding fold (THDP-binding)"/>
    <property type="match status" value="1"/>
</dbReference>
<dbReference type="InterPro" id="IPR050771">
    <property type="entry name" value="Alpha-ketoacid_DH_E1_comp"/>
</dbReference>
<dbReference type="PANTHER" id="PTHR43380:SF1">
    <property type="entry name" value="2-OXOISOVALERATE DEHYDROGENASE SUBUNIT ALPHA, MITOCHONDRIAL"/>
    <property type="match status" value="1"/>
</dbReference>
<accession>A0A1F7RYJ6</accession>
<organism evidence="6 7">
    <name type="scientific">Candidatus Schekmanbacteria bacterium RBG_16_38_11</name>
    <dbReference type="NCBI Taxonomy" id="1817880"/>
    <lineage>
        <taxon>Bacteria</taxon>
        <taxon>Candidatus Schekmaniibacteriota</taxon>
    </lineage>
</organism>
<keyword evidence="2 4" id="KW-0560">Oxidoreductase</keyword>
<comment type="cofactor">
    <cofactor evidence="1 4">
        <name>thiamine diphosphate</name>
        <dbReference type="ChEBI" id="CHEBI:58937"/>
    </cofactor>
</comment>
<dbReference type="EMBL" id="MGDF01000040">
    <property type="protein sequence ID" value="OGL46645.1"/>
    <property type="molecule type" value="Genomic_DNA"/>
</dbReference>
<proteinExistence type="inferred from homology"/>
<keyword evidence="3 4" id="KW-0786">Thiamine pyrophosphate</keyword>
<dbReference type="Gene3D" id="3.40.50.970">
    <property type="match status" value="1"/>
</dbReference>
<comment type="catalytic activity">
    <reaction evidence="4">
        <text>N(6)-[(R)-lipoyl]-L-lysyl-[protein] + 3-methyl-2-oxobutanoate + H(+) = N(6)-[(R)-S(8)-2-methylpropanoyldihydrolipoyl]-L-lysyl-[protein] + CO2</text>
        <dbReference type="Rhea" id="RHEA:13457"/>
        <dbReference type="Rhea" id="RHEA-COMP:10474"/>
        <dbReference type="Rhea" id="RHEA-COMP:10497"/>
        <dbReference type="ChEBI" id="CHEBI:11851"/>
        <dbReference type="ChEBI" id="CHEBI:15378"/>
        <dbReference type="ChEBI" id="CHEBI:16526"/>
        <dbReference type="ChEBI" id="CHEBI:83099"/>
        <dbReference type="ChEBI" id="CHEBI:83142"/>
        <dbReference type="EC" id="1.2.4.4"/>
    </reaction>
</comment>
<evidence type="ECO:0000256" key="3">
    <source>
        <dbReference type="ARBA" id="ARBA00023052"/>
    </source>
</evidence>
<evidence type="ECO:0000259" key="5">
    <source>
        <dbReference type="Pfam" id="PF00676"/>
    </source>
</evidence>
<feature type="domain" description="Dehydrogenase E1 component" evidence="5">
    <location>
        <begin position="19"/>
        <end position="315"/>
    </location>
</feature>
<comment type="caution">
    <text evidence="6">The sequence shown here is derived from an EMBL/GenBank/DDBJ whole genome shotgun (WGS) entry which is preliminary data.</text>
</comment>
<dbReference type="EC" id="1.2.4.4" evidence="4"/>
<reference evidence="6 7" key="1">
    <citation type="journal article" date="2016" name="Nat. Commun.">
        <title>Thousands of microbial genomes shed light on interconnected biogeochemical processes in an aquifer system.</title>
        <authorList>
            <person name="Anantharaman K."/>
            <person name="Brown C.T."/>
            <person name="Hug L.A."/>
            <person name="Sharon I."/>
            <person name="Castelle C.J."/>
            <person name="Probst A.J."/>
            <person name="Thomas B.C."/>
            <person name="Singh A."/>
            <person name="Wilkins M.J."/>
            <person name="Karaoz U."/>
            <person name="Brodie E.L."/>
            <person name="Williams K.H."/>
            <person name="Hubbard S.S."/>
            <person name="Banfield J.F."/>
        </authorList>
    </citation>
    <scope>NUCLEOTIDE SEQUENCE [LARGE SCALE GENOMIC DNA]</scope>
</reference>
<dbReference type="Proteomes" id="UP000178435">
    <property type="component" value="Unassembled WGS sequence"/>
</dbReference>
<sequence>MAIVTNISNDQLKEIYYLLVLTRNLDERGRKLFKQARFTGTYFSAVGQEATTVVPTYGLRKEDVIAPSHREIGANVAKGVPIKLIMAQIYARKTSPDKGKSHPCHYGYAPLRVITPASTVAAQVVVGTGAALAFKIRKVDNVVVSFFGDGATSRGGFHEALNFAGIHKLPIVYICQNNLWAESVPLRLQTALTDLSERAKAYGFPGVTIDGNDVMEVLRTSREAIEKARRGDGSTFIECKTYRWYGHSEIDPANYRAKEELEAWMKKDPIPHYEKYLLENKILDEKEKNKILVKVEKEIDEAVDFAEKSPYPAPEEALEDVYYGGDKT</sequence>
<evidence type="ECO:0000256" key="4">
    <source>
        <dbReference type="RuleBase" id="RU365014"/>
    </source>
</evidence>
<dbReference type="Pfam" id="PF00676">
    <property type="entry name" value="E1_dh"/>
    <property type="match status" value="1"/>
</dbReference>
<gene>
    <name evidence="6" type="ORF">A2149_05685</name>
</gene>
<dbReference type="InterPro" id="IPR029061">
    <property type="entry name" value="THDP-binding"/>
</dbReference>
<dbReference type="AlphaFoldDB" id="A0A1F7RYJ6"/>